<dbReference type="GO" id="GO:0005634">
    <property type="term" value="C:nucleus"/>
    <property type="evidence" value="ECO:0007669"/>
    <property type="project" value="UniProtKB-SubCell"/>
</dbReference>
<evidence type="ECO:0000313" key="5">
    <source>
        <dbReference type="EMBL" id="KAK9290059.1"/>
    </source>
</evidence>
<dbReference type="SUPFAM" id="SSF81383">
    <property type="entry name" value="F-box domain"/>
    <property type="match status" value="1"/>
</dbReference>
<dbReference type="CDD" id="cd04301">
    <property type="entry name" value="NAT_SF"/>
    <property type="match status" value="1"/>
</dbReference>
<evidence type="ECO:0000313" key="6">
    <source>
        <dbReference type="Proteomes" id="UP001415857"/>
    </source>
</evidence>
<proteinExistence type="predicted"/>
<organism evidence="5 6">
    <name type="scientific">Liquidambar formosana</name>
    <name type="common">Formosan gum</name>
    <dbReference type="NCBI Taxonomy" id="63359"/>
    <lineage>
        <taxon>Eukaryota</taxon>
        <taxon>Viridiplantae</taxon>
        <taxon>Streptophyta</taxon>
        <taxon>Embryophyta</taxon>
        <taxon>Tracheophyta</taxon>
        <taxon>Spermatophyta</taxon>
        <taxon>Magnoliopsida</taxon>
        <taxon>eudicotyledons</taxon>
        <taxon>Gunneridae</taxon>
        <taxon>Pentapetalae</taxon>
        <taxon>Saxifragales</taxon>
        <taxon>Altingiaceae</taxon>
        <taxon>Liquidambar</taxon>
    </lineage>
</organism>
<dbReference type="InterPro" id="IPR036420">
    <property type="entry name" value="BRCT_dom_sf"/>
</dbReference>
<reference evidence="5 6" key="1">
    <citation type="journal article" date="2024" name="Plant J.">
        <title>Genome sequences and population genomics reveal climatic adaptation and genomic divergence between two closely related sweetgum species.</title>
        <authorList>
            <person name="Xu W.Q."/>
            <person name="Ren C.Q."/>
            <person name="Zhang X.Y."/>
            <person name="Comes H.P."/>
            <person name="Liu X.H."/>
            <person name="Li Y.G."/>
            <person name="Kettle C.J."/>
            <person name="Jalonen R."/>
            <person name="Gaisberger H."/>
            <person name="Ma Y.Z."/>
            <person name="Qiu Y.X."/>
        </authorList>
    </citation>
    <scope>NUCLEOTIDE SEQUENCE [LARGE SCALE GENOMIC DNA]</scope>
    <source>
        <strain evidence="5">Hangzhou</strain>
    </source>
</reference>
<feature type="domain" description="BRCT" evidence="4">
    <location>
        <begin position="653"/>
        <end position="732"/>
    </location>
</feature>
<protein>
    <recommendedName>
        <fullName evidence="4">BRCT domain-containing protein</fullName>
    </recommendedName>
</protein>
<dbReference type="InterPro" id="IPR036047">
    <property type="entry name" value="F-box-like_dom_sf"/>
</dbReference>
<dbReference type="Pfam" id="PF16770">
    <property type="entry name" value="RTT107_BRCT_5"/>
    <property type="match status" value="1"/>
</dbReference>
<evidence type="ECO:0000256" key="1">
    <source>
        <dbReference type="ARBA" id="ARBA00004123"/>
    </source>
</evidence>
<dbReference type="SMART" id="SM00292">
    <property type="entry name" value="BRCT"/>
    <property type="match status" value="2"/>
</dbReference>
<evidence type="ECO:0000256" key="3">
    <source>
        <dbReference type="ARBA" id="ARBA00023242"/>
    </source>
</evidence>
<dbReference type="InterPro" id="IPR001357">
    <property type="entry name" value="BRCT_dom"/>
</dbReference>
<dbReference type="GO" id="GO:0016747">
    <property type="term" value="F:acyltransferase activity, transferring groups other than amino-acyl groups"/>
    <property type="evidence" value="ECO:0007669"/>
    <property type="project" value="InterPro"/>
</dbReference>
<dbReference type="Pfam" id="PF12937">
    <property type="entry name" value="F-box-like"/>
    <property type="match status" value="1"/>
</dbReference>
<comment type="subcellular location">
    <subcellularLocation>
        <location evidence="1">Nucleus</location>
    </subcellularLocation>
</comment>
<dbReference type="AlphaFoldDB" id="A0AAP0SAG4"/>
<dbReference type="InterPro" id="IPR016181">
    <property type="entry name" value="Acyl_CoA_acyltransferase"/>
</dbReference>
<dbReference type="Pfam" id="PF00583">
    <property type="entry name" value="Acetyltransf_1"/>
    <property type="match status" value="1"/>
</dbReference>
<dbReference type="PANTHER" id="PTHR23196:SF8">
    <property type="entry name" value="N-ACETYLTRANSFERASE"/>
    <property type="match status" value="1"/>
</dbReference>
<comment type="caution">
    <text evidence="5">The sequence shown here is derived from an EMBL/GenBank/DDBJ whole genome shotgun (WGS) entry which is preliminary data.</text>
</comment>
<keyword evidence="6" id="KW-1185">Reference proteome</keyword>
<dbReference type="Gene3D" id="3.40.630.30">
    <property type="match status" value="1"/>
</dbReference>
<dbReference type="PANTHER" id="PTHR23196">
    <property type="entry name" value="PAX TRANSCRIPTION ACTIVATION DOMAIN INTERACTING PROTEIN"/>
    <property type="match status" value="1"/>
</dbReference>
<dbReference type="CDD" id="cd18432">
    <property type="entry name" value="BRCT_PAXIP1_rpt6_like"/>
    <property type="match status" value="1"/>
</dbReference>
<dbReference type="Pfam" id="PF16589">
    <property type="entry name" value="BRCT_2"/>
    <property type="match status" value="1"/>
</dbReference>
<dbReference type="PROSITE" id="PS50172">
    <property type="entry name" value="BRCT"/>
    <property type="match status" value="2"/>
</dbReference>
<dbReference type="CDD" id="cd09917">
    <property type="entry name" value="F-box_SF"/>
    <property type="match status" value="1"/>
</dbReference>
<dbReference type="InterPro" id="IPR051579">
    <property type="entry name" value="DDR_Transcriptional_Reg"/>
</dbReference>
<dbReference type="InterPro" id="IPR000182">
    <property type="entry name" value="GNAT_dom"/>
</dbReference>
<dbReference type="EMBL" id="JBBPBK010000002">
    <property type="protein sequence ID" value="KAK9290059.1"/>
    <property type="molecule type" value="Genomic_DNA"/>
</dbReference>
<dbReference type="Gene3D" id="1.20.1280.50">
    <property type="match status" value="1"/>
</dbReference>
<dbReference type="Proteomes" id="UP001415857">
    <property type="component" value="Unassembled WGS sequence"/>
</dbReference>
<keyword evidence="2" id="KW-0227">DNA damage</keyword>
<dbReference type="SUPFAM" id="SSF55729">
    <property type="entry name" value="Acyl-CoA N-acyltransferases (Nat)"/>
    <property type="match status" value="1"/>
</dbReference>
<dbReference type="Gene3D" id="3.40.50.10190">
    <property type="entry name" value="BRCT domain"/>
    <property type="match status" value="2"/>
</dbReference>
<gene>
    <name evidence="5" type="ORF">L1049_008223</name>
</gene>
<evidence type="ECO:0000259" key="4">
    <source>
        <dbReference type="PROSITE" id="PS50172"/>
    </source>
</evidence>
<dbReference type="SUPFAM" id="SSF52113">
    <property type="entry name" value="BRCT domain"/>
    <property type="match status" value="2"/>
</dbReference>
<accession>A0AAP0SAG4</accession>
<keyword evidence="3" id="KW-0539">Nucleus</keyword>
<evidence type="ECO:0000256" key="2">
    <source>
        <dbReference type="ARBA" id="ARBA00022763"/>
    </source>
</evidence>
<dbReference type="InterPro" id="IPR001810">
    <property type="entry name" value="F-box_dom"/>
</dbReference>
<feature type="domain" description="BRCT" evidence="4">
    <location>
        <begin position="755"/>
        <end position="839"/>
    </location>
</feature>
<sequence length="850" mass="94034">MSLKTSSSSPPWEVLVLVAHHLDPKTLAIASCVCKSWLNCMSSDQHWNSVCSTHYPSLFNLKLTHPAVPYRRLYALGHTASKRRLQNPSKPHISLENLVFAIDIQNHDSHIATISIPGEDLVCSQNGLFQFDINVGQERSTAIAVLEGVKVTWNIVLKGWRGVFCVMDCEGKASFVNGTEGWFSVELPPPGCCSSEIASGLLADLRLGFRSGCESGGMLRLENVGVGLLSVVSWRYVSVDDVTEGVDSENCNDVTHLGSEEHGEDFHLEVLNIYMKELPTMNYAANTGKQSMFLERCLSNGKYCTLLLKSKSVKGFEEVIAAVTYQIIPADTQYAEIPIAAVSSIYQRKGLGSLLYMELRKRLKSVGIRTIFCWGDKESEGFWFKQGFVSIAEVDTKGRARRLPIKADIRRALCFPGGSTLMVSHLNNDISANHADPQKLCFSSKPLMKSLSYAETKSQGQGESYNIPKALNKMISRTENSLHEVVVKDAFSIDDNKLDGSSHGGDSVRGCRDLVPFEGVDWNNMTTVVGITSTGADADVKHCSCSTHGVKRRVWEASVSSLKSKKVKGCHLIDCQLDSDWDFVPESDGRNDSCFDECSLGTSRNKSLVEVSPRDYLTSTDIEKNVEECRPVTTMLKDQVSEEPVSKGDYFRIMLMNIADDTKKTHLTKIIEDLGGAVTSDGSVSTHVITGKVRKTLNFCTALCSGAWILSSSWLKESFREGRFVDELPFILKDEDYALKYRSELKGAVLRSIASPRVLLKGYDVCLAAHVQPPARTLSAIVRSTGGNVIYRLNKVHEASKTIFVACEEDMEEALLAAKKGIWTFSSDWFMNCIMRQELDLEAPQFAESL</sequence>
<dbReference type="GO" id="GO:0006974">
    <property type="term" value="P:DNA damage response"/>
    <property type="evidence" value="ECO:0007669"/>
    <property type="project" value="UniProtKB-KW"/>
</dbReference>
<name>A0AAP0SAG4_LIQFO</name>